<sequence>MLIRAPAILCAARAHGEHGAVVRLLTADHGLVAGYVAGARGRTLRPVLIPGNCVAAELSARTMSQLPSARLELVTSRGPWLGEPLASAGIGWVTTLTARALPEGQPFPAIHGALEAVLDAICHAPSARGWARAVAAYEALLIQEVGYGHAQPPPADEPWESLLARLERQGLSLAKHLLADPRRDGMAARAILIERFKRIDGGAA</sequence>
<evidence type="ECO:0000313" key="2">
    <source>
        <dbReference type="EMBL" id="KUR73064.1"/>
    </source>
</evidence>
<comment type="caution">
    <text evidence="2">The sequence shown here is derived from an EMBL/GenBank/DDBJ whole genome shotgun (WGS) entry which is preliminary data.</text>
</comment>
<evidence type="ECO:0000313" key="3">
    <source>
        <dbReference type="Proteomes" id="UP000058012"/>
    </source>
</evidence>
<gene>
    <name evidence="2" type="ORF">AQZ52_07715</name>
</gene>
<dbReference type="Proteomes" id="UP000058012">
    <property type="component" value="Unassembled WGS sequence"/>
</dbReference>
<name>A0A117UY99_9SPHN</name>
<protein>
    <submittedName>
        <fullName evidence="2">DNA recombination protein RecO</fullName>
    </submittedName>
</protein>
<dbReference type="AlphaFoldDB" id="A0A117UY99"/>
<evidence type="ECO:0000259" key="1">
    <source>
        <dbReference type="Pfam" id="PF11967"/>
    </source>
</evidence>
<accession>A0A117UY99</accession>
<dbReference type="OrthoDB" id="9804792at2"/>
<dbReference type="GO" id="GO:0006310">
    <property type="term" value="P:DNA recombination"/>
    <property type="evidence" value="ECO:0007669"/>
    <property type="project" value="InterPro"/>
</dbReference>
<proteinExistence type="predicted"/>
<dbReference type="RefSeq" id="WP_067908093.1">
    <property type="nucleotide sequence ID" value="NZ_KQ954244.1"/>
</dbReference>
<dbReference type="InterPro" id="IPR003717">
    <property type="entry name" value="RecO"/>
</dbReference>
<dbReference type="EMBL" id="LLZS01000003">
    <property type="protein sequence ID" value="KUR73064.1"/>
    <property type="molecule type" value="Genomic_DNA"/>
</dbReference>
<keyword evidence="3" id="KW-1185">Reference proteome</keyword>
<dbReference type="InterPro" id="IPR022572">
    <property type="entry name" value="DNA_rep/recomb_RecO_N"/>
</dbReference>
<dbReference type="Pfam" id="PF11967">
    <property type="entry name" value="RecO_N"/>
    <property type="match status" value="1"/>
</dbReference>
<dbReference type="Pfam" id="PF02565">
    <property type="entry name" value="RecO_C"/>
    <property type="match status" value="1"/>
</dbReference>
<dbReference type="GO" id="GO:0006281">
    <property type="term" value="P:DNA repair"/>
    <property type="evidence" value="ECO:0007669"/>
    <property type="project" value="InterPro"/>
</dbReference>
<dbReference type="STRING" id="1117702.AQZ52_07715"/>
<reference evidence="2 3" key="1">
    <citation type="submission" date="2015-10" db="EMBL/GenBank/DDBJ databases">
        <title>Draft genome sequence of Novosphingobium fuchskuhlense DSM 25065 isolated from a surface water sample of the southwest basin of Lake Grosse Fuchskuhle.</title>
        <authorList>
            <person name="Ruckert C."/>
            <person name="Winkler A."/>
            <person name="Glaeser J."/>
            <person name="Grossart H.-P."/>
            <person name="Kalinowski J."/>
            <person name="Glaeser S."/>
        </authorList>
    </citation>
    <scope>NUCLEOTIDE SEQUENCE [LARGE SCALE GENOMIC DNA]</scope>
    <source>
        <strain evidence="2 3">FNE08-7</strain>
    </source>
</reference>
<organism evidence="2 3">
    <name type="scientific">Novosphingobium fuchskuhlense</name>
    <dbReference type="NCBI Taxonomy" id="1117702"/>
    <lineage>
        <taxon>Bacteria</taxon>
        <taxon>Pseudomonadati</taxon>
        <taxon>Pseudomonadota</taxon>
        <taxon>Alphaproteobacteria</taxon>
        <taxon>Sphingomonadales</taxon>
        <taxon>Sphingomonadaceae</taxon>
        <taxon>Novosphingobium</taxon>
    </lineage>
</organism>
<feature type="domain" description="DNA replication/recombination mediator RecO N-terminal" evidence="1">
    <location>
        <begin position="1"/>
        <end position="68"/>
    </location>
</feature>